<proteinExistence type="predicted"/>
<dbReference type="FunCoup" id="T1G0R6">
    <property type="interactions" value="33"/>
</dbReference>
<dbReference type="EMBL" id="KB095812">
    <property type="protein sequence ID" value="ESO11652.1"/>
    <property type="molecule type" value="Genomic_DNA"/>
</dbReference>
<dbReference type="STRING" id="6412.T1G0R6"/>
<dbReference type="GeneID" id="20214664"/>
<dbReference type="CTD" id="20214664"/>
<dbReference type="InterPro" id="IPR032072">
    <property type="entry name" value="DUF4807"/>
</dbReference>
<accession>T1G0R6</accession>
<dbReference type="OrthoDB" id="121932at2759"/>
<dbReference type="Proteomes" id="UP000015101">
    <property type="component" value="Unassembled WGS sequence"/>
</dbReference>
<dbReference type="EMBL" id="AMQM01002506">
    <property type="status" value="NOT_ANNOTATED_CDS"/>
    <property type="molecule type" value="Genomic_DNA"/>
</dbReference>
<organism evidence="2 3">
    <name type="scientific">Helobdella robusta</name>
    <name type="common">Californian leech</name>
    <dbReference type="NCBI Taxonomy" id="6412"/>
    <lineage>
        <taxon>Eukaryota</taxon>
        <taxon>Metazoa</taxon>
        <taxon>Spiralia</taxon>
        <taxon>Lophotrochozoa</taxon>
        <taxon>Annelida</taxon>
        <taxon>Clitellata</taxon>
        <taxon>Hirudinea</taxon>
        <taxon>Rhynchobdellida</taxon>
        <taxon>Glossiphoniidae</taxon>
        <taxon>Helobdella</taxon>
    </lineage>
</organism>
<dbReference type="HOGENOM" id="CLU_1361746_0_0_1"/>
<keyword evidence="3" id="KW-1185">Reference proteome</keyword>
<dbReference type="KEGG" id="hro:HELRODRAFT_71776"/>
<evidence type="ECO:0000313" key="3">
    <source>
        <dbReference type="Proteomes" id="UP000015101"/>
    </source>
</evidence>
<evidence type="ECO:0000313" key="1">
    <source>
        <dbReference type="EMBL" id="ESO11652.1"/>
    </source>
</evidence>
<dbReference type="PANTHER" id="PTHR36693:SF1">
    <property type="entry name" value="GH02722P"/>
    <property type="match status" value="1"/>
</dbReference>
<dbReference type="AlphaFoldDB" id="T1G0R6"/>
<dbReference type="Pfam" id="PF16065">
    <property type="entry name" value="DUF4807"/>
    <property type="match status" value="1"/>
</dbReference>
<dbReference type="EnsemblMetazoa" id="HelroT71776">
    <property type="protein sequence ID" value="HelroP71776"/>
    <property type="gene ID" value="HelroG71776"/>
</dbReference>
<reference evidence="1 3" key="2">
    <citation type="journal article" date="2013" name="Nature">
        <title>Insights into bilaterian evolution from three spiralian genomes.</title>
        <authorList>
            <person name="Simakov O."/>
            <person name="Marletaz F."/>
            <person name="Cho S.J."/>
            <person name="Edsinger-Gonzales E."/>
            <person name="Havlak P."/>
            <person name="Hellsten U."/>
            <person name="Kuo D.H."/>
            <person name="Larsson T."/>
            <person name="Lv J."/>
            <person name="Arendt D."/>
            <person name="Savage R."/>
            <person name="Osoegawa K."/>
            <person name="de Jong P."/>
            <person name="Grimwood J."/>
            <person name="Chapman J.A."/>
            <person name="Shapiro H."/>
            <person name="Aerts A."/>
            <person name="Otillar R.P."/>
            <person name="Terry A.Y."/>
            <person name="Boore J.L."/>
            <person name="Grigoriev I.V."/>
            <person name="Lindberg D.R."/>
            <person name="Seaver E.C."/>
            <person name="Weisblat D.A."/>
            <person name="Putnam N.H."/>
            <person name="Rokhsar D.S."/>
        </authorList>
    </citation>
    <scope>NUCLEOTIDE SEQUENCE</scope>
</reference>
<dbReference type="eggNOG" id="ENOG502S1K4">
    <property type="taxonomic scope" value="Eukaryota"/>
</dbReference>
<gene>
    <name evidence="2" type="primary">20214664</name>
    <name evidence="1" type="ORF">HELRODRAFT_71776</name>
</gene>
<name>T1G0R6_HELRO</name>
<protein>
    <submittedName>
        <fullName evidence="1 2">Uncharacterized protein</fullName>
    </submittedName>
</protein>
<dbReference type="RefSeq" id="XP_009010140.1">
    <property type="nucleotide sequence ID" value="XM_009011892.1"/>
</dbReference>
<dbReference type="InParanoid" id="T1G0R6"/>
<sequence>MTFNLTRCHRLTHLMRVQHALDDTMNWLSTLGGAYSSLGEQDLNFAYLAGKKSEQQLRLALFLDIPPLVMRCKLFWALSLAQKKKFKRAEVIIRDQYESAKKLLVPDPVLLNMCKGIWSRLKYHKLAARGRCNGRWKCGDVADGVTATRLTSSITTEPSTPDVATNSIAILTTNSSVTVAANRTTASDTTSSMTSSSTLSS</sequence>
<dbReference type="PANTHER" id="PTHR36693">
    <property type="entry name" value="GH02722P"/>
    <property type="match status" value="1"/>
</dbReference>
<reference evidence="2" key="3">
    <citation type="submission" date="2015-06" db="UniProtKB">
        <authorList>
            <consortium name="EnsemblMetazoa"/>
        </authorList>
    </citation>
    <scope>IDENTIFICATION</scope>
</reference>
<evidence type="ECO:0000313" key="2">
    <source>
        <dbReference type="EnsemblMetazoa" id="HelroP71776"/>
    </source>
</evidence>
<reference evidence="3" key="1">
    <citation type="submission" date="2012-12" db="EMBL/GenBank/DDBJ databases">
        <authorList>
            <person name="Hellsten U."/>
            <person name="Grimwood J."/>
            <person name="Chapman J.A."/>
            <person name="Shapiro H."/>
            <person name="Aerts A."/>
            <person name="Otillar R.P."/>
            <person name="Terry A.Y."/>
            <person name="Boore J.L."/>
            <person name="Simakov O."/>
            <person name="Marletaz F."/>
            <person name="Cho S.-J."/>
            <person name="Edsinger-Gonzales E."/>
            <person name="Havlak P."/>
            <person name="Kuo D.-H."/>
            <person name="Larsson T."/>
            <person name="Lv J."/>
            <person name="Arendt D."/>
            <person name="Savage R."/>
            <person name="Osoegawa K."/>
            <person name="de Jong P."/>
            <person name="Lindberg D.R."/>
            <person name="Seaver E.C."/>
            <person name="Weisblat D.A."/>
            <person name="Putnam N.H."/>
            <person name="Grigoriev I.V."/>
            <person name="Rokhsar D.S."/>
        </authorList>
    </citation>
    <scope>NUCLEOTIDE SEQUENCE</scope>
</reference>